<comment type="caution">
    <text evidence="2">The sequence shown here is derived from an EMBL/GenBank/DDBJ whole genome shotgun (WGS) entry which is preliminary data.</text>
</comment>
<dbReference type="Pfam" id="PF00903">
    <property type="entry name" value="Glyoxalase"/>
    <property type="match status" value="1"/>
</dbReference>
<evidence type="ECO:0000313" key="2">
    <source>
        <dbReference type="EMBL" id="GAA0607569.1"/>
    </source>
</evidence>
<sequence>MKLLSLDHVQLAMPEGEENKAHSFYQGLLGLSEVEKPENLKKRGGCWFQSGDIKIHLGVQKPFTPATKAHPAFIVSDLHALSEHLKTAGCRVVTDELLKGYNRAYVDDPFGNRIELMQPLGE</sequence>
<name>A0ABN1GAT0_9HYPH</name>
<dbReference type="EMBL" id="BAAADE010000004">
    <property type="protein sequence ID" value="GAA0607569.1"/>
    <property type="molecule type" value="Genomic_DNA"/>
</dbReference>
<dbReference type="PANTHER" id="PTHR39175:SF1">
    <property type="entry name" value="FAMILY PROTEIN, PUTATIVE (AFU_ORTHOLOGUE AFUA_3G15060)-RELATED"/>
    <property type="match status" value="1"/>
</dbReference>
<dbReference type="SUPFAM" id="SSF54593">
    <property type="entry name" value="Glyoxalase/Bleomycin resistance protein/Dihydroxybiphenyl dioxygenase"/>
    <property type="match status" value="1"/>
</dbReference>
<organism evidence="2 3">
    <name type="scientific">Paenochrobactrum glaciei</name>
    <dbReference type="NCBI Taxonomy" id="486407"/>
    <lineage>
        <taxon>Bacteria</taxon>
        <taxon>Pseudomonadati</taxon>
        <taxon>Pseudomonadota</taxon>
        <taxon>Alphaproteobacteria</taxon>
        <taxon>Hyphomicrobiales</taxon>
        <taxon>Brucellaceae</taxon>
        <taxon>Paenochrobactrum</taxon>
    </lineage>
</organism>
<dbReference type="Proteomes" id="UP001424441">
    <property type="component" value="Unassembled WGS sequence"/>
</dbReference>
<evidence type="ECO:0000313" key="3">
    <source>
        <dbReference type="Proteomes" id="UP001424441"/>
    </source>
</evidence>
<accession>A0ABN1GAT0</accession>
<protein>
    <submittedName>
        <fullName evidence="2">VOC family protein</fullName>
    </submittedName>
</protein>
<dbReference type="InterPro" id="IPR004360">
    <property type="entry name" value="Glyas_Fos-R_dOase_dom"/>
</dbReference>
<feature type="domain" description="VOC" evidence="1">
    <location>
        <begin position="5"/>
        <end position="119"/>
    </location>
</feature>
<gene>
    <name evidence="2" type="ORF">GCM10008943_23900</name>
</gene>
<dbReference type="RefSeq" id="WP_343805874.1">
    <property type="nucleotide sequence ID" value="NZ_BAAADE010000004.1"/>
</dbReference>
<proteinExistence type="predicted"/>
<reference evidence="2 3" key="1">
    <citation type="journal article" date="2019" name="Int. J. Syst. Evol. Microbiol.">
        <title>The Global Catalogue of Microorganisms (GCM) 10K type strain sequencing project: providing services to taxonomists for standard genome sequencing and annotation.</title>
        <authorList>
            <consortium name="The Broad Institute Genomics Platform"/>
            <consortium name="The Broad Institute Genome Sequencing Center for Infectious Disease"/>
            <person name="Wu L."/>
            <person name="Ma J."/>
        </authorList>
    </citation>
    <scope>NUCLEOTIDE SEQUENCE [LARGE SCALE GENOMIC DNA]</scope>
    <source>
        <strain evidence="2 3">JCM 15115</strain>
    </source>
</reference>
<dbReference type="PANTHER" id="PTHR39175">
    <property type="entry name" value="FAMILY PROTEIN, PUTATIVE (AFU_ORTHOLOGUE AFUA_3G15060)-RELATED"/>
    <property type="match status" value="1"/>
</dbReference>
<dbReference type="PROSITE" id="PS51819">
    <property type="entry name" value="VOC"/>
    <property type="match status" value="1"/>
</dbReference>
<keyword evidence="3" id="KW-1185">Reference proteome</keyword>
<dbReference type="Gene3D" id="3.10.180.10">
    <property type="entry name" value="2,3-Dihydroxybiphenyl 1,2-Dioxygenase, domain 1"/>
    <property type="match status" value="1"/>
</dbReference>
<evidence type="ECO:0000259" key="1">
    <source>
        <dbReference type="PROSITE" id="PS51819"/>
    </source>
</evidence>
<dbReference type="InterPro" id="IPR029068">
    <property type="entry name" value="Glyas_Bleomycin-R_OHBP_Dase"/>
</dbReference>
<dbReference type="InterPro" id="IPR037523">
    <property type="entry name" value="VOC_core"/>
</dbReference>